<gene>
    <name evidence="1" type="ORF">RM572_03235</name>
</gene>
<dbReference type="Proteomes" id="UP001183414">
    <property type="component" value="Unassembled WGS sequence"/>
</dbReference>
<protein>
    <submittedName>
        <fullName evidence="1">Uncharacterized protein</fullName>
    </submittedName>
</protein>
<keyword evidence="2" id="KW-1185">Reference proteome</keyword>
<sequence>MTETETTCPVCGSAEFEEGYVDGLGPGSSLVGWSRGARSATSFRGFRQKRRGRALVAWRCVGCDRLEFFARGKL</sequence>
<name>A0ABU2NLL4_9ACTN</name>
<evidence type="ECO:0000313" key="2">
    <source>
        <dbReference type="Proteomes" id="UP001183414"/>
    </source>
</evidence>
<proteinExistence type="predicted"/>
<reference evidence="2" key="1">
    <citation type="submission" date="2023-07" db="EMBL/GenBank/DDBJ databases">
        <title>30 novel species of actinomycetes from the DSMZ collection.</title>
        <authorList>
            <person name="Nouioui I."/>
        </authorList>
    </citation>
    <scope>NUCLEOTIDE SEQUENCE [LARGE SCALE GENOMIC DNA]</scope>
    <source>
        <strain evidence="2">DSM 42041</strain>
    </source>
</reference>
<dbReference type="EMBL" id="JAVREQ010000001">
    <property type="protein sequence ID" value="MDT0377788.1"/>
    <property type="molecule type" value="Genomic_DNA"/>
</dbReference>
<evidence type="ECO:0000313" key="1">
    <source>
        <dbReference type="EMBL" id="MDT0377788.1"/>
    </source>
</evidence>
<accession>A0ABU2NLL4</accession>
<dbReference type="RefSeq" id="WP_311671711.1">
    <property type="nucleotide sequence ID" value="NZ_JAVREQ010000001.1"/>
</dbReference>
<comment type="caution">
    <text evidence="1">The sequence shown here is derived from an EMBL/GenBank/DDBJ whole genome shotgun (WGS) entry which is preliminary data.</text>
</comment>
<organism evidence="1 2">
    <name type="scientific">Streptomyces hazeniae</name>
    <dbReference type="NCBI Taxonomy" id="3075538"/>
    <lineage>
        <taxon>Bacteria</taxon>
        <taxon>Bacillati</taxon>
        <taxon>Actinomycetota</taxon>
        <taxon>Actinomycetes</taxon>
        <taxon>Kitasatosporales</taxon>
        <taxon>Streptomycetaceae</taxon>
        <taxon>Streptomyces</taxon>
    </lineage>
</organism>